<feature type="binding site" evidence="4">
    <location>
        <position position="19"/>
    </location>
    <ligand>
        <name>S-adenosyl-L-methionine</name>
        <dbReference type="ChEBI" id="CHEBI:59789"/>
    </ligand>
</feature>
<comment type="similarity">
    <text evidence="4">Belongs to the RlmJ family.</text>
</comment>
<dbReference type="InterPro" id="IPR029063">
    <property type="entry name" value="SAM-dependent_MTases_sf"/>
</dbReference>
<gene>
    <name evidence="4" type="primary">rlmJ</name>
    <name evidence="5" type="ORF">ACFSJ3_12960</name>
</gene>
<reference evidence="6" key="1">
    <citation type="journal article" date="2019" name="Int. J. Syst. Evol. Microbiol.">
        <title>The Global Catalogue of Microorganisms (GCM) 10K type strain sequencing project: providing services to taxonomists for standard genome sequencing and annotation.</title>
        <authorList>
            <consortium name="The Broad Institute Genomics Platform"/>
            <consortium name="The Broad Institute Genome Sequencing Center for Infectious Disease"/>
            <person name="Wu L."/>
            <person name="Ma J."/>
        </authorList>
    </citation>
    <scope>NUCLEOTIDE SEQUENCE [LARGE SCALE GENOMIC DNA]</scope>
    <source>
        <strain evidence="6">CGMCC 1.10992</strain>
    </source>
</reference>
<organism evidence="5 6">
    <name type="scientific">Corallincola platygyrae</name>
    <dbReference type="NCBI Taxonomy" id="1193278"/>
    <lineage>
        <taxon>Bacteria</taxon>
        <taxon>Pseudomonadati</taxon>
        <taxon>Pseudomonadota</taxon>
        <taxon>Gammaproteobacteria</taxon>
        <taxon>Alteromonadales</taxon>
        <taxon>Psychromonadaceae</taxon>
        <taxon>Corallincola</taxon>
    </lineage>
</organism>
<comment type="caution">
    <text evidence="5">The sequence shown here is derived from an EMBL/GenBank/DDBJ whole genome shotgun (WGS) entry which is preliminary data.</text>
</comment>
<dbReference type="PROSITE" id="PS00092">
    <property type="entry name" value="N6_MTASE"/>
    <property type="match status" value="1"/>
</dbReference>
<feature type="binding site" evidence="4">
    <location>
        <position position="118"/>
    </location>
    <ligand>
        <name>S-adenosyl-L-methionine</name>
        <dbReference type="ChEBI" id="CHEBI:59789"/>
    </ligand>
</feature>
<comment type="subunit">
    <text evidence="4">Monomer.</text>
</comment>
<keyword evidence="4" id="KW-0698">rRNA processing</keyword>
<dbReference type="RefSeq" id="WP_345339805.1">
    <property type="nucleotide sequence ID" value="NZ_BAABLI010000011.1"/>
</dbReference>
<accession>A0ABW4XMT6</accession>
<keyword evidence="2 4" id="KW-0808">Transferase</keyword>
<dbReference type="PANTHER" id="PTHR37426">
    <property type="entry name" value="RIBOSOMAL RNA LARGE SUBUNIT METHYLTRANSFERASE J"/>
    <property type="match status" value="1"/>
</dbReference>
<dbReference type="PANTHER" id="PTHR37426:SF1">
    <property type="entry name" value="RIBOSOMAL RNA LARGE SUBUNIT METHYLTRANSFERASE J"/>
    <property type="match status" value="1"/>
</dbReference>
<dbReference type="SUPFAM" id="SSF53335">
    <property type="entry name" value="S-adenosyl-L-methionine-dependent methyltransferases"/>
    <property type="match status" value="1"/>
</dbReference>
<dbReference type="HAMAP" id="MF_00934">
    <property type="entry name" value="23SrRNA_methyltr_J"/>
    <property type="match status" value="1"/>
</dbReference>
<dbReference type="Pfam" id="PF04378">
    <property type="entry name" value="RsmJ"/>
    <property type="match status" value="1"/>
</dbReference>
<feature type="binding site" evidence="4">
    <location>
        <position position="42"/>
    </location>
    <ligand>
        <name>S-adenosyl-L-methionine</name>
        <dbReference type="ChEBI" id="CHEBI:59789"/>
    </ligand>
</feature>
<evidence type="ECO:0000256" key="3">
    <source>
        <dbReference type="ARBA" id="ARBA00022691"/>
    </source>
</evidence>
<feature type="active site" description="Proton acceptor" evidence="4">
    <location>
        <position position="164"/>
    </location>
</feature>
<name>A0ABW4XMT6_9GAMM</name>
<keyword evidence="4" id="KW-0694">RNA-binding</keyword>
<keyword evidence="6" id="KW-1185">Reference proteome</keyword>
<proteinExistence type="inferred from homology"/>
<keyword evidence="1 4" id="KW-0489">Methyltransferase</keyword>
<dbReference type="Proteomes" id="UP001597380">
    <property type="component" value="Unassembled WGS sequence"/>
</dbReference>
<dbReference type="InterPro" id="IPR007473">
    <property type="entry name" value="RlmJ"/>
</dbReference>
<dbReference type="InterPro" id="IPR002052">
    <property type="entry name" value="DNA_methylase_N6_adenine_CS"/>
</dbReference>
<comment type="catalytic activity">
    <reaction evidence="4">
        <text>adenosine(2030) in 23S rRNA + S-adenosyl-L-methionine = N(6)-methyladenosine(2030) in 23S rRNA + S-adenosyl-L-homocysteine + H(+)</text>
        <dbReference type="Rhea" id="RHEA:43736"/>
        <dbReference type="Rhea" id="RHEA-COMP:10668"/>
        <dbReference type="Rhea" id="RHEA-COMP:10669"/>
        <dbReference type="ChEBI" id="CHEBI:15378"/>
        <dbReference type="ChEBI" id="CHEBI:57856"/>
        <dbReference type="ChEBI" id="CHEBI:59789"/>
        <dbReference type="ChEBI" id="CHEBI:74411"/>
        <dbReference type="ChEBI" id="CHEBI:74449"/>
        <dbReference type="EC" id="2.1.1.266"/>
    </reaction>
</comment>
<dbReference type="Gene3D" id="3.40.50.150">
    <property type="entry name" value="Vaccinia Virus protein VP39"/>
    <property type="match status" value="1"/>
</dbReference>
<feature type="binding site" evidence="4">
    <location>
        <position position="164"/>
    </location>
    <ligand>
        <name>S-adenosyl-L-methionine</name>
        <dbReference type="ChEBI" id="CHEBI:59789"/>
    </ligand>
</feature>
<feature type="binding site" evidence="4">
    <location>
        <begin position="143"/>
        <end position="144"/>
    </location>
    <ligand>
        <name>S-adenosyl-L-methionine</name>
        <dbReference type="ChEBI" id="CHEBI:59789"/>
    </ligand>
</feature>
<feature type="binding site" evidence="4">
    <location>
        <position position="100"/>
    </location>
    <ligand>
        <name>S-adenosyl-L-methionine</name>
        <dbReference type="ChEBI" id="CHEBI:59789"/>
    </ligand>
</feature>
<evidence type="ECO:0000256" key="2">
    <source>
        <dbReference type="ARBA" id="ARBA00022679"/>
    </source>
</evidence>
<evidence type="ECO:0000313" key="5">
    <source>
        <dbReference type="EMBL" id="MFD2096901.1"/>
    </source>
</evidence>
<dbReference type="EMBL" id="JBHUHT010000014">
    <property type="protein sequence ID" value="MFD2096901.1"/>
    <property type="molecule type" value="Genomic_DNA"/>
</dbReference>
<dbReference type="EC" id="2.1.1.266" evidence="4"/>
<evidence type="ECO:0000256" key="4">
    <source>
        <dbReference type="HAMAP-Rule" id="MF_00934"/>
    </source>
</evidence>
<dbReference type="GO" id="GO:0036307">
    <property type="term" value="F:23S rRNA (adenine(2030)-N(6))-methyltransferase activity"/>
    <property type="evidence" value="ECO:0007669"/>
    <property type="project" value="UniProtKB-EC"/>
</dbReference>
<sequence>MLSYRHSFHAGNYADVLKHLVQIRVLRYLSKKPKPFCYLDTHAGAGGYSLTGEHANKTQEYLDGVARLWELEDLPEPLQDYLQVIKEFNRSDKLTHYPGSPAIAAALTRKEDKLWLYELHPTDFKILRQEVANQRRIRCEQSDGFKGAIAKLPPLERRGMVLIDPPYELKEDYQRCAETLIKAHRKFSTGCYALWYPVVDRNRIDQLERKLVDSGIRNIQLFELSQTDDSDAFGMTSAGMIVINPPWTLHKEMKACLPLLADKLGSNGQGNYRCEVLVPE</sequence>
<comment type="function">
    <text evidence="4">Specifically methylates the adenine in position 2030 of 23S rRNA.</text>
</comment>
<feature type="site" description="Interaction with substrate rRNA" evidence="4">
    <location>
        <position position="4"/>
    </location>
</feature>
<protein>
    <recommendedName>
        <fullName evidence="4">Ribosomal RNA large subunit methyltransferase J</fullName>
        <ecNumber evidence="4">2.1.1.266</ecNumber>
    </recommendedName>
    <alternativeName>
        <fullName evidence="4">23S rRNA (adenine(2030)-N6)-methyltransferase</fullName>
    </alternativeName>
    <alternativeName>
        <fullName evidence="4">23S rRNA m6A2030 methyltransferase</fullName>
    </alternativeName>
</protein>
<evidence type="ECO:0000313" key="6">
    <source>
        <dbReference type="Proteomes" id="UP001597380"/>
    </source>
</evidence>
<evidence type="ECO:0000256" key="1">
    <source>
        <dbReference type="ARBA" id="ARBA00022603"/>
    </source>
</evidence>
<keyword evidence="3 4" id="KW-0949">S-adenosyl-L-methionine</keyword>